<dbReference type="EMBL" id="CP000092">
    <property type="protein sequence ID" value="AAZ65261.1"/>
    <property type="molecule type" value="Genomic_DNA"/>
</dbReference>
<evidence type="ECO:0000313" key="1">
    <source>
        <dbReference type="EMBL" id="AAZ65261.1"/>
    </source>
</evidence>
<dbReference type="eggNOG" id="ENOG5033AR0">
    <property type="taxonomic scope" value="Bacteria"/>
</dbReference>
<name>Q46NK3_CUPPJ</name>
<gene>
    <name evidence="1" type="ordered locus">Reut_C5920</name>
</gene>
<dbReference type="KEGG" id="reu:Reut_C5920"/>
<dbReference type="HOGENOM" id="CLU_164076_0_0_4"/>
<dbReference type="AlphaFoldDB" id="Q46NK3"/>
<proteinExistence type="predicted"/>
<sequence>MFWGTGALASKPKFDLGGWRVVETDRGEHHLVGIDLDNGTGQVSSTIVRFDASAMRCETASGRIYMLQETEGIATSNAWYVWEAWCQVNDVKHWTDVTARYRRGASAT</sequence>
<protein>
    <submittedName>
        <fullName evidence="1">Uncharacterized protein</fullName>
    </submittedName>
</protein>
<geneLocation type="plasmid" evidence="1">
    <name>megaplasmid</name>
</geneLocation>
<organism evidence="1">
    <name type="scientific">Cupriavidus pinatubonensis (strain JMP 134 / LMG 1197)</name>
    <name type="common">Cupriavidus necator (strain JMP 134)</name>
    <dbReference type="NCBI Taxonomy" id="264198"/>
    <lineage>
        <taxon>Bacteria</taxon>
        <taxon>Pseudomonadati</taxon>
        <taxon>Pseudomonadota</taxon>
        <taxon>Betaproteobacteria</taxon>
        <taxon>Burkholderiales</taxon>
        <taxon>Burkholderiaceae</taxon>
        <taxon>Cupriavidus</taxon>
    </lineage>
</organism>
<keyword evidence="1" id="KW-0614">Plasmid</keyword>
<dbReference type="OrthoDB" id="8902190at2"/>
<reference evidence="1" key="1">
    <citation type="submission" date="2005-08" db="EMBL/GenBank/DDBJ databases">
        <title>Complete sequence of a megaplasmid of Ralstonia eutropha JMP134.</title>
        <authorList>
            <person name="Copeland A."/>
            <person name="Lucas S."/>
            <person name="Lapidus A."/>
            <person name="Barry K."/>
            <person name="Detter J.C."/>
            <person name="Glavina T."/>
            <person name="Hammon N."/>
            <person name="Israni S."/>
            <person name="Pitluck S."/>
            <person name="Goltsman E."/>
            <person name="Martinez M."/>
            <person name="Vergez L."/>
            <person name="Larimer F."/>
            <person name="Land M."/>
            <person name="Lykidis A."/>
            <person name="Richardson P."/>
        </authorList>
    </citation>
    <scope>NUCLEOTIDE SEQUENCE [LARGE SCALE GENOMIC DNA]</scope>
    <source>
        <strain evidence="1">JMP134</strain>
        <plasmid evidence="1">megaplasmid</plasmid>
    </source>
</reference>
<accession>Q46NK3</accession>